<dbReference type="PROSITE" id="PS51686">
    <property type="entry name" value="SAM_MT_RSMB_NOP"/>
    <property type="match status" value="1"/>
</dbReference>
<dbReference type="PRINTS" id="PR02008">
    <property type="entry name" value="RCMTFAMILY"/>
</dbReference>
<dbReference type="PANTHER" id="PTHR22807:SF54">
    <property type="entry name" value="CHROMOSOME UNDETERMINED SCAFFOLD_82, WHOLE GENOME SHOTGUN SEQUENCE"/>
    <property type="match status" value="1"/>
</dbReference>
<dbReference type="VEuPathDB" id="PiroplasmaDB:BMR1_03g01985"/>
<dbReference type="GO" id="GO:0009383">
    <property type="term" value="F:rRNA (cytosine-C5-)-methyltransferase activity"/>
    <property type="evidence" value="ECO:0007669"/>
    <property type="project" value="TreeGrafter"/>
</dbReference>
<reference evidence="7 8" key="1">
    <citation type="journal article" date="2012" name="Nucleic Acids Res.">
        <title>Sequencing of the smallest Apicomplexan genome from the human pathogen Babesia microti.</title>
        <authorList>
            <person name="Cornillot E."/>
            <person name="Hadj-Kaddour K."/>
            <person name="Dassouli A."/>
            <person name="Noel B."/>
            <person name="Ranwez V."/>
            <person name="Vacherie B."/>
            <person name="Augagneur Y."/>
            <person name="Bres V."/>
            <person name="Duclos A."/>
            <person name="Randazzo S."/>
            <person name="Carcy B."/>
            <person name="Debierre-Grockiego F."/>
            <person name="Delbecq S."/>
            <person name="Moubri-Menage K."/>
            <person name="Shams-Eldin H."/>
            <person name="Usmani-Brown S."/>
            <person name="Bringaud F."/>
            <person name="Wincker P."/>
            <person name="Vivares C.P."/>
            <person name="Schwarz R.T."/>
            <person name="Schetters T.P."/>
            <person name="Krause P.J."/>
            <person name="Gorenflot A."/>
            <person name="Berry V."/>
            <person name="Barbe V."/>
            <person name="Ben Mamoun C."/>
        </authorList>
    </citation>
    <scope>NUCLEOTIDE SEQUENCE [LARGE SCALE GENOMIC DNA]</scope>
    <source>
        <strain evidence="7 8">RI</strain>
    </source>
</reference>
<evidence type="ECO:0000256" key="1">
    <source>
        <dbReference type="ARBA" id="ARBA00022603"/>
    </source>
</evidence>
<dbReference type="RefSeq" id="XP_021338570.1">
    <property type="nucleotide sequence ID" value="XM_021482001.1"/>
</dbReference>
<dbReference type="Pfam" id="PF01189">
    <property type="entry name" value="Methyltr_RsmB-F"/>
    <property type="match status" value="1"/>
</dbReference>
<dbReference type="GeneID" id="24425038"/>
<proteinExistence type="inferred from homology"/>
<keyword evidence="1 5" id="KW-0489">Methyltransferase</keyword>
<dbReference type="Pfam" id="PF22458">
    <property type="entry name" value="RsmF-B_ferredox"/>
    <property type="match status" value="1"/>
</dbReference>
<dbReference type="SUPFAM" id="SSF53335">
    <property type="entry name" value="S-adenosyl-L-methionine-dependent methyltransferases"/>
    <property type="match status" value="1"/>
</dbReference>
<organism evidence="7 8">
    <name type="scientific">Babesia microti (strain RI)</name>
    <dbReference type="NCBI Taxonomy" id="1133968"/>
    <lineage>
        <taxon>Eukaryota</taxon>
        <taxon>Sar</taxon>
        <taxon>Alveolata</taxon>
        <taxon>Apicomplexa</taxon>
        <taxon>Aconoidasida</taxon>
        <taxon>Piroplasmida</taxon>
        <taxon>Babesiidae</taxon>
        <taxon>Babesia</taxon>
    </lineage>
</organism>
<dbReference type="Gene3D" id="3.40.50.150">
    <property type="entry name" value="Vaccinia Virus protein VP39"/>
    <property type="match status" value="1"/>
</dbReference>
<feature type="active site" description="Nucleophile" evidence="5">
    <location>
        <position position="331"/>
    </location>
</feature>
<comment type="similarity">
    <text evidence="5">Belongs to the class I-like SAM-binding methyltransferase superfamily. RsmB/NOP family.</text>
</comment>
<dbReference type="GO" id="GO:0000470">
    <property type="term" value="P:maturation of LSU-rRNA"/>
    <property type="evidence" value="ECO:0007669"/>
    <property type="project" value="TreeGrafter"/>
</dbReference>
<dbReference type="PANTHER" id="PTHR22807">
    <property type="entry name" value="NOP2 YEAST -RELATED NOL1/NOP2/FMU SUN DOMAIN-CONTAINING"/>
    <property type="match status" value="1"/>
</dbReference>
<reference evidence="7 8" key="2">
    <citation type="journal article" date="2013" name="PLoS ONE">
        <title>Whole genome mapping and re-organization of the nuclear and mitochondrial genomes of Babesia microti isolates.</title>
        <authorList>
            <person name="Cornillot E."/>
            <person name="Dassouli A."/>
            <person name="Garg A."/>
            <person name="Pachikara N."/>
            <person name="Randazzo S."/>
            <person name="Depoix D."/>
            <person name="Carcy B."/>
            <person name="Delbecq S."/>
            <person name="Frutos R."/>
            <person name="Silva J.C."/>
            <person name="Sutton R."/>
            <person name="Krause P.J."/>
            <person name="Mamoun C.B."/>
        </authorList>
    </citation>
    <scope>NUCLEOTIDE SEQUENCE [LARGE SCALE GENOMIC DNA]</scope>
    <source>
        <strain evidence="7 8">RI</strain>
    </source>
</reference>
<comment type="caution">
    <text evidence="5">Lacks conserved residue(s) required for the propagation of feature annotation.</text>
</comment>
<evidence type="ECO:0000259" key="6">
    <source>
        <dbReference type="PROSITE" id="PS51686"/>
    </source>
</evidence>
<feature type="binding site" evidence="5">
    <location>
        <position position="235"/>
    </location>
    <ligand>
        <name>S-adenosyl-L-methionine</name>
        <dbReference type="ChEBI" id="CHEBI:59789"/>
    </ligand>
</feature>
<sequence>MNSLRVRHLENALIQYEKIGNGRMALDYFLRYYFYSNKLTSSSKGWISDQIYHIFRWKSLIEYATSPPHSWPSLLRTYLVDQRWRSLTANESIPTNIRCSVPRELFEKLEFLYENKRAVHICNVINEKPVTYLRVNVNKTSRDRIYKHLLHKGVRVEKCAESDCGLIVSEKKCLFETPEYRNGLVEIQDESTQLAAKRVCVMPGDHVMDYCAGTGGKSVLIGQNMTQKGRLYLHDVNQNFLRIAKRRLRRAGITNYHILDPNFELKNLKNKMNWVIVDVPCTASGAYRRNPENKWHYTPKKLDTLVVKQREIFENALYYLKPGGKLLYITCSLFKDENEAQVDYFCKRFDMELCEPSLFELPQSKGRDGYFVAILTR</sequence>
<feature type="binding site" evidence="5">
    <location>
        <position position="278"/>
    </location>
    <ligand>
        <name>S-adenosyl-L-methionine</name>
        <dbReference type="ChEBI" id="CHEBI:59789"/>
    </ligand>
</feature>
<evidence type="ECO:0000256" key="2">
    <source>
        <dbReference type="ARBA" id="ARBA00022679"/>
    </source>
</evidence>
<name>A0A1R4ABL8_BABMR</name>
<dbReference type="InterPro" id="IPR001678">
    <property type="entry name" value="MeTrfase_RsmB-F_NOP2_dom"/>
</dbReference>
<gene>
    <name evidence="7" type="ORF">BMR1_03g01985</name>
</gene>
<dbReference type="InterPro" id="IPR023267">
    <property type="entry name" value="RCMT"/>
</dbReference>
<evidence type="ECO:0000256" key="3">
    <source>
        <dbReference type="ARBA" id="ARBA00022691"/>
    </source>
</evidence>
<keyword evidence="3 5" id="KW-0949">S-adenosyl-L-methionine</keyword>
<dbReference type="InterPro" id="IPR029063">
    <property type="entry name" value="SAM-dependent_MTases_sf"/>
</dbReference>
<keyword evidence="2 5" id="KW-0808">Transferase</keyword>
<protein>
    <submittedName>
        <fullName evidence="7">NOL1/NOP2/sun family</fullName>
        <ecNumber evidence="7">2.1.1.-</ecNumber>
    </submittedName>
</protein>
<dbReference type="KEGG" id="bmic:BMR1_03g01985"/>
<dbReference type="InterPro" id="IPR049560">
    <property type="entry name" value="MeTrfase_RsmB-F_NOP2_cat"/>
</dbReference>
<evidence type="ECO:0000256" key="5">
    <source>
        <dbReference type="PROSITE-ProRule" id="PRU01023"/>
    </source>
</evidence>
<feature type="domain" description="SAM-dependent MTase RsmB/NOP-type" evidence="6">
    <location>
        <begin position="121"/>
        <end position="377"/>
    </location>
</feature>
<accession>A0A1R4ABL8</accession>
<evidence type="ECO:0000313" key="7">
    <source>
        <dbReference type="EMBL" id="SJK86409.1"/>
    </source>
</evidence>
<dbReference type="EMBL" id="LN871598">
    <property type="protein sequence ID" value="SJK86409.1"/>
    <property type="molecule type" value="Genomic_DNA"/>
</dbReference>
<dbReference type="OrthoDB" id="4418812at2759"/>
<keyword evidence="4 5" id="KW-0694">RNA-binding</keyword>
<dbReference type="Proteomes" id="UP000002899">
    <property type="component" value="Chromosome III"/>
</dbReference>
<dbReference type="InterPro" id="IPR054728">
    <property type="entry name" value="RsmB-like_ferredoxin"/>
</dbReference>
<reference evidence="7 8" key="3">
    <citation type="journal article" date="2016" name="Sci. Rep.">
        <title>Genome-wide diversity and gene expression profiling of Babesia microti isolates identify polymorphic genes that mediate host-pathogen interactions.</title>
        <authorList>
            <person name="Silva J.C."/>
            <person name="Cornillot E."/>
            <person name="McCracken C."/>
            <person name="Usmani-Brown S."/>
            <person name="Dwivedi A."/>
            <person name="Ifeonu O.O."/>
            <person name="Crabtree J."/>
            <person name="Gotia H.T."/>
            <person name="Virji A.Z."/>
            <person name="Reynes C."/>
            <person name="Colinge J."/>
            <person name="Kumar V."/>
            <person name="Lawres L."/>
            <person name="Pazzi J.E."/>
            <person name="Pablo J.V."/>
            <person name="Hung C."/>
            <person name="Brancato J."/>
            <person name="Kumari P."/>
            <person name="Orvis J."/>
            <person name="Tretina K."/>
            <person name="Chibucos M."/>
            <person name="Ott S."/>
            <person name="Sadzewicz L."/>
            <person name="Sengamalay N."/>
            <person name="Shetty A.C."/>
            <person name="Su Q."/>
            <person name="Tallon L."/>
            <person name="Fraser C.M."/>
            <person name="Frutos R."/>
            <person name="Molina D.M."/>
            <person name="Krause P.J."/>
            <person name="Ben Mamoun C."/>
        </authorList>
    </citation>
    <scope>NUCLEOTIDE SEQUENCE [LARGE SCALE GENOMIC DNA]</scope>
    <source>
        <strain evidence="7 8">RI</strain>
    </source>
</reference>
<dbReference type="GO" id="GO:0005730">
    <property type="term" value="C:nucleolus"/>
    <property type="evidence" value="ECO:0007669"/>
    <property type="project" value="TreeGrafter"/>
</dbReference>
<dbReference type="Gene3D" id="3.30.70.1170">
    <property type="entry name" value="Sun protein, domain 3"/>
    <property type="match status" value="1"/>
</dbReference>
<evidence type="ECO:0000256" key="4">
    <source>
        <dbReference type="ARBA" id="ARBA00022884"/>
    </source>
</evidence>
<keyword evidence="8" id="KW-1185">Reference proteome</keyword>
<dbReference type="GO" id="GO:0070475">
    <property type="term" value="P:rRNA base methylation"/>
    <property type="evidence" value="ECO:0007669"/>
    <property type="project" value="TreeGrafter"/>
</dbReference>
<dbReference type="GO" id="GO:0003723">
    <property type="term" value="F:RNA binding"/>
    <property type="evidence" value="ECO:0007669"/>
    <property type="project" value="UniProtKB-UniRule"/>
</dbReference>
<dbReference type="EC" id="2.1.1.-" evidence="7"/>
<dbReference type="AlphaFoldDB" id="A0A1R4ABL8"/>
<evidence type="ECO:0000313" key="8">
    <source>
        <dbReference type="Proteomes" id="UP000002899"/>
    </source>
</evidence>